<name>E3SQ52_9CAUD</name>
<evidence type="ECO:0000313" key="3">
    <source>
        <dbReference type="Proteomes" id="UP000006535"/>
    </source>
</evidence>
<dbReference type="Proteomes" id="UP000006535">
    <property type="component" value="Segment"/>
</dbReference>
<dbReference type="GeneID" id="10328482"/>
<protein>
    <submittedName>
        <fullName evidence="2">Baseplate wedge</fullName>
    </submittedName>
</protein>
<dbReference type="KEGG" id="vg:10328482"/>
<gene>
    <name evidence="2" type="primary">gp6</name>
    <name evidence="2" type="ORF">Syn19_087</name>
</gene>
<organism evidence="2 3">
    <name type="scientific">Synechococcus phage Syn19</name>
    <dbReference type="NCBI Taxonomy" id="445684"/>
    <lineage>
        <taxon>Viruses</taxon>
        <taxon>Duplodnaviria</taxon>
        <taxon>Heunggongvirae</taxon>
        <taxon>Uroviricota</taxon>
        <taxon>Caudoviricetes</taxon>
        <taxon>Pantevenvirales</taxon>
        <taxon>Kyanoviridae</taxon>
        <taxon>Pontusvirus</taxon>
        <taxon>Pontusvirus syn19</taxon>
    </lineage>
</organism>
<reference evidence="2 3" key="1">
    <citation type="journal article" date="2010" name="Environ. Microbiol.">
        <title>Genomic analysis of oceanic cyanobacterial myoviruses compared with T4-like myoviruses from diverse hosts and environments.</title>
        <authorList>
            <person name="Sullivan M.B."/>
            <person name="Huang K.H."/>
            <person name="Ignacio-Espinoza J.C."/>
            <person name="Berlin A.M."/>
            <person name="Kelly L."/>
            <person name="Weigele P.R."/>
            <person name="DeFrancesco A.S."/>
            <person name="Kern S.E."/>
            <person name="Thompson L.R."/>
            <person name="Young S."/>
            <person name="Yandava C."/>
            <person name="Fu R."/>
            <person name="Krastins B."/>
            <person name="Chase M."/>
            <person name="Sarracino D."/>
            <person name="Osburne M.S."/>
            <person name="Henn M.R."/>
            <person name="Chisholm S.W."/>
        </authorList>
    </citation>
    <scope>NUCLEOTIDE SEQUENCE [LARGE SCALE GENOMIC DNA]</scope>
    <source>
        <strain evidence="2">Syn19</strain>
    </source>
</reference>
<dbReference type="Pfam" id="PF21379">
    <property type="entry name" value="Gp6-like_1st"/>
    <property type="match status" value="1"/>
</dbReference>
<feature type="domain" description="Baseplate wedge protein gp6-like N-terminal helical" evidence="1">
    <location>
        <begin position="11"/>
        <end position="79"/>
    </location>
</feature>
<sequence>MQPNNLTALDFNDIKESIKAYLRTRNEFTDYDFQGSSLSYLIDTLAYNTYYTAFNANMAMNEAFITSATVRDNIVNIAKLLNYVPKSVTSSTACFKLELQTTAVGGVYPTSCTLKKGAVATGGNYIWNRLSDVTVEPDPSTGLATFDNIMFKEGNILTFSYVVNTFATQVYKIPSADADISTLSVKVKPNESSTTSDTYSKVENVTNLTSSSRVYFLSEGEDMQYEIKFGDDSIGRSLKDGEVVVLEYLTTEGNAANDTSQFAFKGIMQDSNGATYAAGATTMTLKESAYGGSSAESVESIKYNAPRYYSAQYRAVTAQDYAVLTKKVYDNAKSVVAYGGDSLNPPIYGKVYIAVQTKTGSSLNDATKKSIAADLRQYAMASIDPVIIDPEDIYIYNKIFVQYDTGCGDDTTTIKTDVQNAINQWAAQTEINNFNSTFRSQSFEKAITLASKCVSDVSLQTTVVRYIKPVTNQTNTYVIATGSPLYNSAPSQTQSENTTKEPILLSGTFRTADRPGVNQQFEDDGFGNLRVFYNTGTRKVITNSSAGTVNYDNGEIAFGPINLIGAGSNVAATGVNITNSVSGEGSVTDSDALPGSLQVPVQFIPANSASIPASTPGTIINIISPEVTIAPVGTTPPTSIPLNSLTPTIFDQTPSTVTVADVANGGTLNTSDCI</sequence>
<dbReference type="Gene3D" id="3.30.300.200">
    <property type="match status" value="1"/>
</dbReference>
<evidence type="ECO:0000313" key="2">
    <source>
        <dbReference type="EMBL" id="ADO99470.1"/>
    </source>
</evidence>
<dbReference type="RefSeq" id="YP_004323920.1">
    <property type="nucleotide sequence ID" value="NC_015286.1"/>
</dbReference>
<accession>E3SQ52</accession>
<dbReference type="OrthoDB" id="668at10239"/>
<dbReference type="EMBL" id="GU071106">
    <property type="protein sequence ID" value="ADO99470.1"/>
    <property type="molecule type" value="Genomic_DNA"/>
</dbReference>
<dbReference type="InterPro" id="IPR049026">
    <property type="entry name" value="Gp6-like_N"/>
</dbReference>
<evidence type="ECO:0000259" key="1">
    <source>
        <dbReference type="Pfam" id="PF21379"/>
    </source>
</evidence>
<keyword evidence="3" id="KW-1185">Reference proteome</keyword>
<proteinExistence type="predicted"/>